<evidence type="ECO:0000313" key="4">
    <source>
        <dbReference type="Proteomes" id="UP001233999"/>
    </source>
</evidence>
<evidence type="ECO:0000256" key="2">
    <source>
        <dbReference type="SAM" id="Phobius"/>
    </source>
</evidence>
<proteinExistence type="predicted"/>
<feature type="transmembrane region" description="Helical" evidence="2">
    <location>
        <begin position="52"/>
        <end position="76"/>
    </location>
</feature>
<reference evidence="3" key="2">
    <citation type="submission" date="2023-05" db="EMBL/GenBank/DDBJ databases">
        <authorList>
            <person name="Fouks B."/>
        </authorList>
    </citation>
    <scope>NUCLEOTIDE SEQUENCE</scope>
    <source>
        <strain evidence="3">Stay&amp;Tobe</strain>
        <tissue evidence="3">Testes</tissue>
    </source>
</reference>
<protein>
    <submittedName>
        <fullName evidence="3">Uncharacterized protein</fullName>
    </submittedName>
</protein>
<evidence type="ECO:0000313" key="3">
    <source>
        <dbReference type="EMBL" id="KAJ9583196.1"/>
    </source>
</evidence>
<keyword evidence="2" id="KW-1133">Transmembrane helix</keyword>
<feature type="transmembrane region" description="Helical" evidence="2">
    <location>
        <begin position="125"/>
        <end position="143"/>
    </location>
</feature>
<keyword evidence="4" id="KW-1185">Reference proteome</keyword>
<reference evidence="3" key="1">
    <citation type="journal article" date="2023" name="IScience">
        <title>Live-bearing cockroach genome reveals convergent evolutionary mechanisms linked to viviparity in insects and beyond.</title>
        <authorList>
            <person name="Fouks B."/>
            <person name="Harrison M.C."/>
            <person name="Mikhailova A.A."/>
            <person name="Marchal E."/>
            <person name="English S."/>
            <person name="Carruthers M."/>
            <person name="Jennings E.C."/>
            <person name="Chiamaka E.L."/>
            <person name="Frigard R.A."/>
            <person name="Pippel M."/>
            <person name="Attardo G.M."/>
            <person name="Benoit J.B."/>
            <person name="Bornberg-Bauer E."/>
            <person name="Tobe S.S."/>
        </authorList>
    </citation>
    <scope>NUCLEOTIDE SEQUENCE</scope>
    <source>
        <strain evidence="3">Stay&amp;Tobe</strain>
    </source>
</reference>
<keyword evidence="2" id="KW-0812">Transmembrane</keyword>
<keyword evidence="2" id="KW-0472">Membrane</keyword>
<feature type="transmembrane region" description="Helical" evidence="2">
    <location>
        <begin position="149"/>
        <end position="168"/>
    </location>
</feature>
<feature type="non-terminal residue" evidence="3">
    <location>
        <position position="343"/>
    </location>
</feature>
<organism evidence="3 4">
    <name type="scientific">Diploptera punctata</name>
    <name type="common">Pacific beetle cockroach</name>
    <dbReference type="NCBI Taxonomy" id="6984"/>
    <lineage>
        <taxon>Eukaryota</taxon>
        <taxon>Metazoa</taxon>
        <taxon>Ecdysozoa</taxon>
        <taxon>Arthropoda</taxon>
        <taxon>Hexapoda</taxon>
        <taxon>Insecta</taxon>
        <taxon>Pterygota</taxon>
        <taxon>Neoptera</taxon>
        <taxon>Polyneoptera</taxon>
        <taxon>Dictyoptera</taxon>
        <taxon>Blattodea</taxon>
        <taxon>Blaberoidea</taxon>
        <taxon>Blaberidae</taxon>
        <taxon>Diplopterinae</taxon>
        <taxon>Diploptera</taxon>
    </lineage>
</organism>
<name>A0AAD8EAT9_DIPPU</name>
<feature type="non-terminal residue" evidence="3">
    <location>
        <position position="1"/>
    </location>
</feature>
<comment type="caution">
    <text evidence="3">The sequence shown here is derived from an EMBL/GenBank/DDBJ whole genome shotgun (WGS) entry which is preliminary data.</text>
</comment>
<feature type="region of interest" description="Disordered" evidence="1">
    <location>
        <begin position="309"/>
        <end position="343"/>
    </location>
</feature>
<dbReference type="EMBL" id="JASPKZ010007645">
    <property type="protein sequence ID" value="KAJ9583196.1"/>
    <property type="molecule type" value="Genomic_DNA"/>
</dbReference>
<dbReference type="Proteomes" id="UP001233999">
    <property type="component" value="Unassembled WGS sequence"/>
</dbReference>
<gene>
    <name evidence="3" type="ORF">L9F63_022467</name>
</gene>
<evidence type="ECO:0000256" key="1">
    <source>
        <dbReference type="SAM" id="MobiDB-lite"/>
    </source>
</evidence>
<sequence>SNAWTQHLDHLNKHMVKLPIESIYTDRKELATDSNLEENYNKFDLYFPASPYALLTAASLYLFASLPRLCTLKLFLRLEVLFLVRRRCLPLNVSVKSSTSFSWKATMSSSIVFPSRCPMYIQNSLVAGLSLPPLLSIILIPVFTSDVPVWLLSGPSSGYFVALVAGLLHGATGPNNMLSTSCCVAYNHLFQRYSQFFLERLPHGRLDNIYAYKLNHINGKNEFAVIHDASDDNHLSCFGFSLFGMTVFAIIAEIHENSYSNNEDDALLLVHISVPYLVEDKRSSYRTCNISRVYFSRCQSQVLLRCTNNKSSRDSNPAAFTPEQVSGPSVRESYLGDSEPFRK</sequence>
<dbReference type="AlphaFoldDB" id="A0AAD8EAT9"/>
<accession>A0AAD8EAT9</accession>